<dbReference type="EMBL" id="CP000094">
    <property type="protein sequence ID" value="ABA73811.1"/>
    <property type="molecule type" value="Genomic_DNA"/>
</dbReference>
<organism evidence="1 2">
    <name type="scientific">Pseudomonas fluorescens (strain Pf0-1)</name>
    <dbReference type="NCBI Taxonomy" id="205922"/>
    <lineage>
        <taxon>Bacteria</taxon>
        <taxon>Pseudomonadati</taxon>
        <taxon>Pseudomonadota</taxon>
        <taxon>Gammaproteobacteria</taxon>
        <taxon>Pseudomonadales</taxon>
        <taxon>Pseudomonadaceae</taxon>
        <taxon>Pseudomonas</taxon>
    </lineage>
</organism>
<accession>Q3KEJ5</accession>
<reference evidence="1 2" key="1">
    <citation type="journal article" date="2009" name="Genome Biol.">
        <title>Genomic and genetic analyses of diversity and plant interactions of Pseudomonas fluorescens.</title>
        <authorList>
            <person name="Silby M.W."/>
            <person name="Cerdeno-Tarraga A.M."/>
            <person name="Vernikos G.S."/>
            <person name="Giddens S.R."/>
            <person name="Jackson R.W."/>
            <person name="Preston G.M."/>
            <person name="Zhang X.X."/>
            <person name="Moon C.D."/>
            <person name="Gehrig S.M."/>
            <person name="Godfrey S.A."/>
            <person name="Knight C.G."/>
            <person name="Malone J.G."/>
            <person name="Robinson Z."/>
            <person name="Spiers A.J."/>
            <person name="Harris S."/>
            <person name="Challis G.L."/>
            <person name="Yaxley A.M."/>
            <person name="Harris D."/>
            <person name="Seeger K."/>
            <person name="Murphy L."/>
            <person name="Rutter S."/>
            <person name="Squares R."/>
            <person name="Quail M.A."/>
            <person name="Saunders E."/>
            <person name="Mavromatis K."/>
            <person name="Brettin T.S."/>
            <person name="Bentley S.D."/>
            <person name="Hothersall J."/>
            <person name="Stephens E."/>
            <person name="Thomas C.M."/>
            <person name="Parkhill J."/>
            <person name="Levy S.B."/>
            <person name="Rainey P.B."/>
            <person name="Thomson N.R."/>
        </authorList>
    </citation>
    <scope>NUCLEOTIDE SEQUENCE [LARGE SCALE GENOMIC DNA]</scope>
    <source>
        <strain evidence="1 2">Pf0-1</strain>
    </source>
</reference>
<evidence type="ECO:0000313" key="1">
    <source>
        <dbReference type="EMBL" id="ABA73811.1"/>
    </source>
</evidence>
<dbReference type="AlphaFoldDB" id="Q3KEJ5"/>
<protein>
    <submittedName>
        <fullName evidence="1">Uncharacterized protein</fullName>
    </submittedName>
</protein>
<dbReference type="HOGENOM" id="CLU_2261395_0_0_6"/>
<gene>
    <name evidence="1" type="ordered locus">Pfl01_2068</name>
</gene>
<dbReference type="Proteomes" id="UP000002704">
    <property type="component" value="Chromosome"/>
</dbReference>
<sequence length="103" mass="11363">MSGSKFVINKIEEVGYHTFIHGIAPTSEPTQIEAYYLSGSGTWESLGSYLNYETQNFNMQATNTPSGGGTFPVVVCQESDGLPPNPSSSDYYLFEFTDFGKRK</sequence>
<name>Q3KEJ5_PSEPF</name>
<proteinExistence type="predicted"/>
<evidence type="ECO:0000313" key="2">
    <source>
        <dbReference type="Proteomes" id="UP000002704"/>
    </source>
</evidence>
<dbReference type="RefSeq" id="WP_011333509.1">
    <property type="nucleotide sequence ID" value="NC_007492.2"/>
</dbReference>
<dbReference type="KEGG" id="pfo:Pfl01_2068"/>